<feature type="compositionally biased region" description="Basic residues" evidence="1">
    <location>
        <begin position="175"/>
        <end position="185"/>
    </location>
</feature>
<dbReference type="AlphaFoldDB" id="A0AAV2HBK3"/>
<feature type="compositionally biased region" description="Polar residues" evidence="1">
    <location>
        <begin position="151"/>
        <end position="174"/>
    </location>
</feature>
<feature type="compositionally biased region" description="Basic residues" evidence="1">
    <location>
        <begin position="122"/>
        <end position="134"/>
    </location>
</feature>
<feature type="compositionally biased region" description="Polar residues" evidence="1">
    <location>
        <begin position="102"/>
        <end position="112"/>
    </location>
</feature>
<dbReference type="EMBL" id="CAXITT010000056">
    <property type="protein sequence ID" value="CAL1529846.1"/>
    <property type="molecule type" value="Genomic_DNA"/>
</dbReference>
<accession>A0AAV2HBK3</accession>
<sequence length="412" mass="48032">MVKTRHSGDIDVESPPKFLSLSNEKNRHSTRSGDALASGDDRNVSKTYREDRDAYNIFNEKVVESRLRPRIGPRRAYNYLDVESSDEDSLRRQTHHSKDFSSRQQMSSFTRSNRIKHEIGTKHRNKPRDRSRRASSHEDQEQSIPEDGEDNSPNTRTKKSQSCELISDKITGSRTARRGRPTQKHQHSDSDEDDDEEEEEEDDDEIDESRRPRNSRRQHDASEDEGDETDTLIRRSSRTKRQVYDTLNQSYLVRRPGQKTCASEEGDQSDNKDQEDSEDNKVFSDMYSRVKRKRVQVKRNMYGVPINSDSDSEHGKTYKHSRNKNNNKIEDDEDSQGNSDDNFVGDDIENQADSKRVTRRKMKKKEPTVVKSYSLREHKPRTNLYKAPVEERRIRRIHSIFAVTPTKKGANQ</sequence>
<dbReference type="Proteomes" id="UP001497497">
    <property type="component" value="Unassembled WGS sequence"/>
</dbReference>
<feature type="compositionally biased region" description="Basic and acidic residues" evidence="1">
    <location>
        <begin position="88"/>
        <end position="101"/>
    </location>
</feature>
<feature type="compositionally biased region" description="Basic and acidic residues" evidence="1">
    <location>
        <begin position="39"/>
        <end position="52"/>
    </location>
</feature>
<organism evidence="2 3">
    <name type="scientific">Lymnaea stagnalis</name>
    <name type="common">Great pond snail</name>
    <name type="synonym">Helix stagnalis</name>
    <dbReference type="NCBI Taxonomy" id="6523"/>
    <lineage>
        <taxon>Eukaryota</taxon>
        <taxon>Metazoa</taxon>
        <taxon>Spiralia</taxon>
        <taxon>Lophotrochozoa</taxon>
        <taxon>Mollusca</taxon>
        <taxon>Gastropoda</taxon>
        <taxon>Heterobranchia</taxon>
        <taxon>Euthyneura</taxon>
        <taxon>Panpulmonata</taxon>
        <taxon>Hygrophila</taxon>
        <taxon>Lymnaeoidea</taxon>
        <taxon>Lymnaeidae</taxon>
        <taxon>Lymnaea</taxon>
    </lineage>
</organism>
<feature type="compositionally biased region" description="Basic and acidic residues" evidence="1">
    <location>
        <begin position="269"/>
        <end position="282"/>
    </location>
</feature>
<feature type="region of interest" description="Disordered" evidence="1">
    <location>
        <begin position="65"/>
        <end position="386"/>
    </location>
</feature>
<feature type="non-terminal residue" evidence="2">
    <location>
        <position position="412"/>
    </location>
</feature>
<keyword evidence="3" id="KW-1185">Reference proteome</keyword>
<name>A0AAV2HBK3_LYMST</name>
<protein>
    <submittedName>
        <fullName evidence="2">Uncharacterized protein</fullName>
    </submittedName>
</protein>
<feature type="region of interest" description="Disordered" evidence="1">
    <location>
        <begin position="1"/>
        <end position="52"/>
    </location>
</feature>
<feature type="compositionally biased region" description="Acidic residues" evidence="1">
    <location>
        <begin position="190"/>
        <end position="207"/>
    </location>
</feature>
<comment type="caution">
    <text evidence="2">The sequence shown here is derived from an EMBL/GenBank/DDBJ whole genome shotgun (WGS) entry which is preliminary data.</text>
</comment>
<gene>
    <name evidence="2" type="ORF">GSLYS_00003979001</name>
</gene>
<reference evidence="2 3" key="1">
    <citation type="submission" date="2024-04" db="EMBL/GenBank/DDBJ databases">
        <authorList>
            <consortium name="Genoscope - CEA"/>
            <person name="William W."/>
        </authorList>
    </citation>
    <scope>NUCLEOTIDE SEQUENCE [LARGE SCALE GENOMIC DNA]</scope>
</reference>
<evidence type="ECO:0000313" key="2">
    <source>
        <dbReference type="EMBL" id="CAL1529846.1"/>
    </source>
</evidence>
<evidence type="ECO:0000256" key="1">
    <source>
        <dbReference type="SAM" id="MobiDB-lite"/>
    </source>
</evidence>
<proteinExistence type="predicted"/>
<evidence type="ECO:0000313" key="3">
    <source>
        <dbReference type="Proteomes" id="UP001497497"/>
    </source>
</evidence>